<name>A0A0F9RY74_9ZZZZ</name>
<gene>
    <name evidence="1" type="ORF">LCGC14_0538640</name>
</gene>
<dbReference type="EMBL" id="LAZR01000715">
    <property type="protein sequence ID" value="KKN59774.1"/>
    <property type="molecule type" value="Genomic_DNA"/>
</dbReference>
<comment type="caution">
    <text evidence="1">The sequence shown here is derived from an EMBL/GenBank/DDBJ whole genome shotgun (WGS) entry which is preliminary data.</text>
</comment>
<proteinExistence type="predicted"/>
<sequence>MKIETRTFIDCSILYPMGAVSFRRVSEREIVWQIAGKIKDDILCITMVDFGDMEDNIFKTVYTIHTKDNLCEHKEGRLCDIEIEDMFGTRFGVLSDRPGYLAWEGTNIPFINKLRATPKRVLFPLHGSYVDVPGVELQEAEEVLNA</sequence>
<dbReference type="AlphaFoldDB" id="A0A0F9RY74"/>
<organism evidence="1">
    <name type="scientific">marine sediment metagenome</name>
    <dbReference type="NCBI Taxonomy" id="412755"/>
    <lineage>
        <taxon>unclassified sequences</taxon>
        <taxon>metagenomes</taxon>
        <taxon>ecological metagenomes</taxon>
    </lineage>
</organism>
<reference evidence="1" key="1">
    <citation type="journal article" date="2015" name="Nature">
        <title>Complex archaea that bridge the gap between prokaryotes and eukaryotes.</title>
        <authorList>
            <person name="Spang A."/>
            <person name="Saw J.H."/>
            <person name="Jorgensen S.L."/>
            <person name="Zaremba-Niedzwiedzka K."/>
            <person name="Martijn J."/>
            <person name="Lind A.E."/>
            <person name="van Eijk R."/>
            <person name="Schleper C."/>
            <person name="Guy L."/>
            <person name="Ettema T.J."/>
        </authorList>
    </citation>
    <scope>NUCLEOTIDE SEQUENCE</scope>
</reference>
<protein>
    <submittedName>
        <fullName evidence="1">Uncharacterized protein</fullName>
    </submittedName>
</protein>
<evidence type="ECO:0000313" key="1">
    <source>
        <dbReference type="EMBL" id="KKN59774.1"/>
    </source>
</evidence>
<accession>A0A0F9RY74</accession>